<protein>
    <submittedName>
        <fullName evidence="2">Uncharacterized protein</fullName>
    </submittedName>
</protein>
<dbReference type="RefSeq" id="WP_242772639.1">
    <property type="nucleotide sequence ID" value="NZ_JALDAY010000011.1"/>
</dbReference>
<proteinExistence type="predicted"/>
<keyword evidence="1" id="KW-0472">Membrane</keyword>
<comment type="caution">
    <text evidence="2">The sequence shown here is derived from an EMBL/GenBank/DDBJ whole genome shotgun (WGS) entry which is preliminary data.</text>
</comment>
<reference evidence="2" key="1">
    <citation type="submission" date="2022-03" db="EMBL/GenBank/DDBJ databases">
        <title>Streptomyces 7R015 and 7R016 isolated from Barleria lupulina in Thailand.</title>
        <authorList>
            <person name="Kanchanasin P."/>
            <person name="Phongsopitanun W."/>
            <person name="Tanasupawat S."/>
        </authorList>
    </citation>
    <scope>NUCLEOTIDE SEQUENCE</scope>
    <source>
        <strain evidence="2">7R015</strain>
    </source>
</reference>
<dbReference type="EMBL" id="JALDAY010000011">
    <property type="protein sequence ID" value="MCI3276252.1"/>
    <property type="molecule type" value="Genomic_DNA"/>
</dbReference>
<evidence type="ECO:0000313" key="2">
    <source>
        <dbReference type="EMBL" id="MCI3276252.1"/>
    </source>
</evidence>
<keyword evidence="1" id="KW-1133">Transmembrane helix</keyword>
<organism evidence="2 3">
    <name type="scientific">Streptomyces cylindrosporus</name>
    <dbReference type="NCBI Taxonomy" id="2927583"/>
    <lineage>
        <taxon>Bacteria</taxon>
        <taxon>Bacillati</taxon>
        <taxon>Actinomycetota</taxon>
        <taxon>Actinomycetes</taxon>
        <taxon>Kitasatosporales</taxon>
        <taxon>Streptomycetaceae</taxon>
        <taxon>Streptomyces</taxon>
    </lineage>
</organism>
<feature type="transmembrane region" description="Helical" evidence="1">
    <location>
        <begin position="39"/>
        <end position="57"/>
    </location>
</feature>
<sequence>MSAPILLAAPAAAPAVTISVLLLLLLVAGMLCHLTEHRWSTLVLGVLIGLYLTGDFADGVKGAVSQTVIAIASGLSGSLG</sequence>
<feature type="transmembrane region" description="Helical" evidence="1">
    <location>
        <begin position="6"/>
        <end position="27"/>
    </location>
</feature>
<accession>A0ABS9YG77</accession>
<evidence type="ECO:0000313" key="3">
    <source>
        <dbReference type="Proteomes" id="UP001165269"/>
    </source>
</evidence>
<dbReference type="Proteomes" id="UP001165269">
    <property type="component" value="Unassembled WGS sequence"/>
</dbReference>
<evidence type="ECO:0000256" key="1">
    <source>
        <dbReference type="SAM" id="Phobius"/>
    </source>
</evidence>
<name>A0ABS9YG77_9ACTN</name>
<keyword evidence="1" id="KW-0812">Transmembrane</keyword>
<keyword evidence="3" id="KW-1185">Reference proteome</keyword>
<gene>
    <name evidence="2" type="ORF">MQP27_34765</name>
</gene>